<evidence type="ECO:0000256" key="6">
    <source>
        <dbReference type="ARBA" id="ARBA00046343"/>
    </source>
</evidence>
<dbReference type="Pfam" id="PF06977">
    <property type="entry name" value="SdiA-regulated"/>
    <property type="match status" value="1"/>
</dbReference>
<evidence type="ECO:0000256" key="1">
    <source>
        <dbReference type="ARBA" id="ARBA00004236"/>
    </source>
</evidence>
<proteinExistence type="inferred from homology"/>
<dbReference type="PROSITE" id="PS50082">
    <property type="entry name" value="WD_REPEATS_2"/>
    <property type="match status" value="2"/>
</dbReference>
<evidence type="ECO:0000256" key="2">
    <source>
        <dbReference type="ARBA" id="ARBA00022475"/>
    </source>
</evidence>
<evidence type="ECO:0000256" key="4">
    <source>
        <dbReference type="ARBA" id="ARBA00022737"/>
    </source>
</evidence>
<comment type="caution">
    <text evidence="8">The sequence shown here is derived from an EMBL/GenBank/DDBJ whole genome shotgun (WGS) entry which is preliminary data.</text>
</comment>
<dbReference type="InterPro" id="IPR040132">
    <property type="entry name" value="Tex1/THOC3"/>
</dbReference>
<reference evidence="8 9" key="1">
    <citation type="submission" date="2018-06" db="EMBL/GenBank/DDBJ databases">
        <title>Whole genome sequencing of Candida tropicalis (genome annotated by CSBL at Korea University).</title>
        <authorList>
            <person name="Ahn J."/>
        </authorList>
    </citation>
    <scope>NUCLEOTIDE SEQUENCE [LARGE SCALE GENOMIC DNA]</scope>
    <source>
        <strain evidence="8 9">ATCC 20962</strain>
    </source>
</reference>
<evidence type="ECO:0000256" key="3">
    <source>
        <dbReference type="ARBA" id="ARBA00022574"/>
    </source>
</evidence>
<dbReference type="EMBL" id="QLNQ01000021">
    <property type="protein sequence ID" value="RCK65229.1"/>
    <property type="molecule type" value="Genomic_DNA"/>
</dbReference>
<keyword evidence="5" id="KW-0472">Membrane</keyword>
<dbReference type="GO" id="GO:0000445">
    <property type="term" value="C:THO complex part of transcription export complex"/>
    <property type="evidence" value="ECO:0007669"/>
    <property type="project" value="TreeGrafter"/>
</dbReference>
<dbReference type="InterPro" id="IPR001680">
    <property type="entry name" value="WD40_rpt"/>
</dbReference>
<dbReference type="PANTHER" id="PTHR22839:SF0">
    <property type="entry name" value="THO COMPLEX SUBUNIT 3"/>
    <property type="match status" value="1"/>
</dbReference>
<keyword evidence="4" id="KW-0677">Repeat</keyword>
<dbReference type="OrthoDB" id="340259at2759"/>
<dbReference type="SMART" id="SM00320">
    <property type="entry name" value="WD40"/>
    <property type="match status" value="7"/>
</dbReference>
<sequence>MSHVNSHVTEKNKAFFKKLTPFVIRDKPVGSYMGNSEVITMAINVTGTRIVYSRTDKSIRIWKSTPDAAVDPKVIIDPHAKAVESISFNPRTEYLFATVGKDEYVRIWSAQTGEKIREIKCEFDTLKLVRYSQDGKLLVVVDRTSNILVLAVEMNYKVVHRFKVNEHVYDLQWFYHEHQFLLIAMHDGSVLLYEITEDEDEDEDEENGGKVFGTKLRSRVKGHNSSITSIAISPRGNYFCLGNSEGVVSFWTVDGTLLNLHVISDIDQSISHLDSSRDSAYVSVAYDADSNLRIYDYESGELVHEIPNSISGSQTFSSAVWFPTKTCYIFTSDHGTTVTLMKRSDTSRLEGGGRKRDGRRNA</sequence>
<dbReference type="InterPro" id="IPR015943">
    <property type="entry name" value="WD40/YVTN_repeat-like_dom_sf"/>
</dbReference>
<keyword evidence="3 7" id="KW-0853">WD repeat</keyword>
<dbReference type="GO" id="GO:0006406">
    <property type="term" value="P:mRNA export from nucleus"/>
    <property type="evidence" value="ECO:0007669"/>
    <property type="project" value="InterPro"/>
</dbReference>
<dbReference type="InterPro" id="IPR009722">
    <property type="entry name" value="YjiK/CarP"/>
</dbReference>
<comment type="similarity">
    <text evidence="6">Belongs to the THOC3 family.</text>
</comment>
<evidence type="ECO:0000256" key="7">
    <source>
        <dbReference type="PROSITE-ProRule" id="PRU00221"/>
    </source>
</evidence>
<keyword evidence="9" id="KW-1185">Reference proteome</keyword>
<dbReference type="Proteomes" id="UP000253472">
    <property type="component" value="Unassembled WGS sequence"/>
</dbReference>
<evidence type="ECO:0000313" key="8">
    <source>
        <dbReference type="EMBL" id="RCK65229.1"/>
    </source>
</evidence>
<dbReference type="Gene3D" id="2.130.10.10">
    <property type="entry name" value="YVTN repeat-like/Quinoprotein amine dehydrogenase"/>
    <property type="match status" value="2"/>
</dbReference>
<dbReference type="AlphaFoldDB" id="A0A367YI11"/>
<dbReference type="PROSITE" id="PS50294">
    <property type="entry name" value="WD_REPEATS_REGION"/>
    <property type="match status" value="2"/>
</dbReference>
<feature type="repeat" description="WD" evidence="7">
    <location>
        <begin position="76"/>
        <end position="118"/>
    </location>
</feature>
<comment type="subcellular location">
    <subcellularLocation>
        <location evidence="1">Cell membrane</location>
    </subcellularLocation>
</comment>
<gene>
    <name evidence="8" type="primary">THO3</name>
    <name evidence="8" type="ORF">Cantr_00902</name>
</gene>
<protein>
    <submittedName>
        <fullName evidence="8">THO complex subunit 3</fullName>
    </submittedName>
</protein>
<accession>A0A367YI11</accession>
<evidence type="ECO:0000313" key="9">
    <source>
        <dbReference type="Proteomes" id="UP000253472"/>
    </source>
</evidence>
<dbReference type="Pfam" id="PF00400">
    <property type="entry name" value="WD40"/>
    <property type="match status" value="1"/>
</dbReference>
<dbReference type="SUPFAM" id="SSF50978">
    <property type="entry name" value="WD40 repeat-like"/>
    <property type="match status" value="1"/>
</dbReference>
<dbReference type="STRING" id="5486.A0A367YI11"/>
<keyword evidence="2" id="KW-1003">Cell membrane</keyword>
<organism evidence="8 9">
    <name type="scientific">Candida viswanathii</name>
    <dbReference type="NCBI Taxonomy" id="5486"/>
    <lineage>
        <taxon>Eukaryota</taxon>
        <taxon>Fungi</taxon>
        <taxon>Dikarya</taxon>
        <taxon>Ascomycota</taxon>
        <taxon>Saccharomycotina</taxon>
        <taxon>Pichiomycetes</taxon>
        <taxon>Debaryomycetaceae</taxon>
        <taxon>Candida/Lodderomyces clade</taxon>
        <taxon>Candida</taxon>
    </lineage>
</organism>
<evidence type="ECO:0000256" key="5">
    <source>
        <dbReference type="ARBA" id="ARBA00023136"/>
    </source>
</evidence>
<dbReference type="InterPro" id="IPR036322">
    <property type="entry name" value="WD40_repeat_dom_sf"/>
</dbReference>
<dbReference type="PANTHER" id="PTHR22839">
    <property type="entry name" value="THO COMPLEX SUBUNIT 3 THO3"/>
    <property type="match status" value="1"/>
</dbReference>
<dbReference type="GO" id="GO:0005886">
    <property type="term" value="C:plasma membrane"/>
    <property type="evidence" value="ECO:0007669"/>
    <property type="project" value="UniProtKB-SubCell"/>
</dbReference>
<feature type="repeat" description="WD" evidence="7">
    <location>
        <begin position="220"/>
        <end position="254"/>
    </location>
</feature>
<name>A0A367YI11_9ASCO</name>